<name>A0A699RWB4_TANCI</name>
<gene>
    <name evidence="1" type="ORF">Tci_861748</name>
</gene>
<sequence length="257" mass="27886">QRLEESLGRQLLDVDHALHVPLATGHQQGSRHRRHAGGVGDALAVGLGESLLVVGHVIDEHFAWLTVSGALDQVADAGLADVAWRQRGRVRQHGLDHLERHHLQTFGGGDRLLGKQAEVLQHREHIDVVLAEAHPEAHVGHVEVLRQRVHFIVAGQVQVLRADHRQVVGALDLEHAVAGPLAVLPAPDLPGELAKVDFRVEVGGEILAVGTGIDVENVDRINAVEMVLLRERGIGIDHARVETDAKDRGDVLLLAFL</sequence>
<protein>
    <submittedName>
        <fullName evidence="1">Uncharacterized protein</fullName>
    </submittedName>
</protein>
<organism evidence="1">
    <name type="scientific">Tanacetum cinerariifolium</name>
    <name type="common">Dalmatian daisy</name>
    <name type="synonym">Chrysanthemum cinerariifolium</name>
    <dbReference type="NCBI Taxonomy" id="118510"/>
    <lineage>
        <taxon>Eukaryota</taxon>
        <taxon>Viridiplantae</taxon>
        <taxon>Streptophyta</taxon>
        <taxon>Embryophyta</taxon>
        <taxon>Tracheophyta</taxon>
        <taxon>Spermatophyta</taxon>
        <taxon>Magnoliopsida</taxon>
        <taxon>eudicotyledons</taxon>
        <taxon>Gunneridae</taxon>
        <taxon>Pentapetalae</taxon>
        <taxon>asterids</taxon>
        <taxon>campanulids</taxon>
        <taxon>Asterales</taxon>
        <taxon>Asteraceae</taxon>
        <taxon>Asteroideae</taxon>
        <taxon>Anthemideae</taxon>
        <taxon>Anthemidinae</taxon>
        <taxon>Tanacetum</taxon>
    </lineage>
</organism>
<feature type="non-terminal residue" evidence="1">
    <location>
        <position position="1"/>
    </location>
</feature>
<feature type="non-terminal residue" evidence="1">
    <location>
        <position position="257"/>
    </location>
</feature>
<evidence type="ECO:0000313" key="1">
    <source>
        <dbReference type="EMBL" id="GFC89778.1"/>
    </source>
</evidence>
<proteinExistence type="predicted"/>
<comment type="caution">
    <text evidence="1">The sequence shown here is derived from an EMBL/GenBank/DDBJ whole genome shotgun (WGS) entry which is preliminary data.</text>
</comment>
<dbReference type="EMBL" id="BKCJ011122734">
    <property type="protein sequence ID" value="GFC89778.1"/>
    <property type="molecule type" value="Genomic_DNA"/>
</dbReference>
<dbReference type="AlphaFoldDB" id="A0A699RWB4"/>
<reference evidence="1" key="1">
    <citation type="journal article" date="2019" name="Sci. Rep.">
        <title>Draft genome of Tanacetum cinerariifolium, the natural source of mosquito coil.</title>
        <authorList>
            <person name="Yamashiro T."/>
            <person name="Shiraishi A."/>
            <person name="Satake H."/>
            <person name="Nakayama K."/>
        </authorList>
    </citation>
    <scope>NUCLEOTIDE SEQUENCE</scope>
</reference>
<accession>A0A699RWB4</accession>